<proteinExistence type="predicted"/>
<evidence type="ECO:0000256" key="1">
    <source>
        <dbReference type="SAM" id="Phobius"/>
    </source>
</evidence>
<feature type="non-terminal residue" evidence="3">
    <location>
        <position position="1"/>
    </location>
</feature>
<evidence type="ECO:0000313" key="4">
    <source>
        <dbReference type="Proteomes" id="UP000187609"/>
    </source>
</evidence>
<dbReference type="EMBL" id="MJEQ01037192">
    <property type="protein sequence ID" value="OIS97875.1"/>
    <property type="molecule type" value="Genomic_DNA"/>
</dbReference>
<dbReference type="AlphaFoldDB" id="A0A1J6I026"/>
<evidence type="ECO:0000259" key="2">
    <source>
        <dbReference type="Pfam" id="PF13966"/>
    </source>
</evidence>
<feature type="non-terminal residue" evidence="3">
    <location>
        <position position="112"/>
    </location>
</feature>
<gene>
    <name evidence="3" type="ORF">A4A49_62400</name>
</gene>
<comment type="caution">
    <text evidence="3">The sequence shown here is derived from an EMBL/GenBank/DDBJ whole genome shotgun (WGS) entry which is preliminary data.</text>
</comment>
<keyword evidence="1" id="KW-0812">Transmembrane</keyword>
<keyword evidence="1" id="KW-0472">Membrane</keyword>
<organism evidence="3 4">
    <name type="scientific">Nicotiana attenuata</name>
    <name type="common">Coyote tobacco</name>
    <dbReference type="NCBI Taxonomy" id="49451"/>
    <lineage>
        <taxon>Eukaryota</taxon>
        <taxon>Viridiplantae</taxon>
        <taxon>Streptophyta</taxon>
        <taxon>Embryophyta</taxon>
        <taxon>Tracheophyta</taxon>
        <taxon>Spermatophyta</taxon>
        <taxon>Magnoliopsida</taxon>
        <taxon>eudicotyledons</taxon>
        <taxon>Gunneridae</taxon>
        <taxon>Pentapetalae</taxon>
        <taxon>asterids</taxon>
        <taxon>lamiids</taxon>
        <taxon>Solanales</taxon>
        <taxon>Solanaceae</taxon>
        <taxon>Nicotianoideae</taxon>
        <taxon>Nicotianeae</taxon>
        <taxon>Nicotiana</taxon>
    </lineage>
</organism>
<dbReference type="Gramene" id="OIS97875">
    <property type="protein sequence ID" value="OIS97875"/>
    <property type="gene ID" value="A4A49_62400"/>
</dbReference>
<feature type="domain" description="Reverse transcriptase zinc-binding" evidence="2">
    <location>
        <begin position="1"/>
        <end position="34"/>
    </location>
</feature>
<accession>A0A1J6I026</accession>
<protein>
    <recommendedName>
        <fullName evidence="2">Reverse transcriptase zinc-binding domain-containing protein</fullName>
    </recommendedName>
</protein>
<feature type="transmembrane region" description="Helical" evidence="1">
    <location>
        <begin position="68"/>
        <end position="83"/>
    </location>
</feature>
<sequence>KIGVQVPQYCAFCKATTETLEHLFFECSVTRSVWTRLLVWLGMKRNINEWKGELSWACRMARKKTERAAIASYVFAMLIYSLWRERNMIRFQQSTFEEHIICREIVLHVHTR</sequence>
<dbReference type="Pfam" id="PF13966">
    <property type="entry name" value="zf-RVT"/>
    <property type="match status" value="1"/>
</dbReference>
<keyword evidence="4" id="KW-1185">Reference proteome</keyword>
<dbReference type="Proteomes" id="UP000187609">
    <property type="component" value="Unassembled WGS sequence"/>
</dbReference>
<name>A0A1J6I026_NICAT</name>
<reference evidence="3" key="1">
    <citation type="submission" date="2016-11" db="EMBL/GenBank/DDBJ databases">
        <title>The genome of Nicotiana attenuata.</title>
        <authorList>
            <person name="Xu S."/>
            <person name="Brockmoeller T."/>
            <person name="Gaquerel E."/>
            <person name="Navarro A."/>
            <person name="Kuhl H."/>
            <person name="Gase K."/>
            <person name="Ling Z."/>
            <person name="Zhou W."/>
            <person name="Kreitzer C."/>
            <person name="Stanke M."/>
            <person name="Tang H."/>
            <person name="Lyons E."/>
            <person name="Pandey P."/>
            <person name="Pandey S.P."/>
            <person name="Timmermann B."/>
            <person name="Baldwin I.T."/>
        </authorList>
    </citation>
    <scope>NUCLEOTIDE SEQUENCE [LARGE SCALE GENOMIC DNA]</scope>
    <source>
        <strain evidence="3">UT</strain>
    </source>
</reference>
<dbReference type="InterPro" id="IPR026960">
    <property type="entry name" value="RVT-Znf"/>
</dbReference>
<keyword evidence="1" id="KW-1133">Transmembrane helix</keyword>
<evidence type="ECO:0000313" key="3">
    <source>
        <dbReference type="EMBL" id="OIS97875.1"/>
    </source>
</evidence>